<dbReference type="PIRSF" id="PIRSF015283">
    <property type="entry name" value="Regulatory_RpfE"/>
    <property type="match status" value="1"/>
</dbReference>
<organism evidence="1">
    <name type="scientific">Neisseria meningitidis alpha153</name>
    <dbReference type="NCBI Taxonomy" id="663926"/>
    <lineage>
        <taxon>Bacteria</taxon>
        <taxon>Pseudomonadati</taxon>
        <taxon>Pseudomonadota</taxon>
        <taxon>Betaproteobacteria</taxon>
        <taxon>Neisseriales</taxon>
        <taxon>Neisseriaceae</taxon>
        <taxon>Neisseria</taxon>
    </lineage>
</organism>
<evidence type="ECO:0000313" key="1">
    <source>
        <dbReference type="EMBL" id="CBA04594.1"/>
    </source>
</evidence>
<dbReference type="AlphaFoldDB" id="C6SB56"/>
<dbReference type="InterPro" id="IPR016631">
    <property type="entry name" value="Regulatory_RpfE"/>
</dbReference>
<name>C6SB56_NEIME</name>
<reference evidence="1" key="1">
    <citation type="journal article" date="2008" name="Proc. Natl. Acad. Sci. U.S.A.">
        <title>Whole-genome comparison of disease and carriage strains provides insights into virulence evolution in Neisseria meningitidis.</title>
        <authorList>
            <person name="Schoen C."/>
            <person name="Blom J."/>
            <person name="Claus H."/>
            <person name="Schramm-Glueck A."/>
            <person name="Brandt P."/>
            <person name="Mueller T."/>
            <person name="Goesmann A."/>
            <person name="Joseph B."/>
            <person name="Konietzny S."/>
            <person name="Kurzai O."/>
            <person name="Schmitt C."/>
            <person name="Friedrich T."/>
            <person name="Linke B."/>
            <person name="Vogel U."/>
            <person name="Frosch M."/>
        </authorList>
    </citation>
    <scope>NUCLEOTIDE SEQUENCE</scope>
    <source>
        <strain evidence="1">Alpha153</strain>
    </source>
</reference>
<sequence length="377" mass="42726">MYAADTKIIETASARSAYFRCFAESGKTAILFLFDGVCAESSIISARSAFVRHQTMKLTLALPSLNLDEDEIRIPLCLPAFNKILQYGSLHRQSCTASAFYARYLWCGRLAERAAQSLNMPSETVALATPVWQKMGMHQANVLTAEYLDVGTDEAERLCRDLSAFYGDIPWRFVPVLPELWLVSLPCAYRWGAKPVLDLGGLLGADDQPDGEDALEWLRVQTEIQMWLAAHPVNHNRKKRGLPELNGLWLWDGTNGGAQGGTLFADTVWSRFHPDRRALPDNFRAYEETAAHLPDTHHILFMDDLRLTALTGDRERYAAILQQWEERWFAPLYEAVRTGKIKRLDITTDGQHGGTLTFKPADRWKFWRGAKTFDGIW</sequence>
<gene>
    <name evidence="1" type="primary">rpfE</name>
    <name evidence="1" type="ORF">NME_0518</name>
</gene>
<accession>C6SB56</accession>
<protein>
    <recommendedName>
        <fullName evidence="2">Regulatory protein, RpfE type</fullName>
    </recommendedName>
</protein>
<proteinExistence type="predicted"/>
<dbReference type="EMBL" id="AM889137">
    <property type="protein sequence ID" value="CBA04594.1"/>
    <property type="molecule type" value="Genomic_DNA"/>
</dbReference>
<evidence type="ECO:0008006" key="2">
    <source>
        <dbReference type="Google" id="ProtNLM"/>
    </source>
</evidence>